<reference evidence="7" key="1">
    <citation type="journal article" date="2019" name="Int. J. Syst. Evol. Microbiol.">
        <title>The Global Catalogue of Microorganisms (GCM) 10K type strain sequencing project: providing services to taxonomists for standard genome sequencing and annotation.</title>
        <authorList>
            <consortium name="The Broad Institute Genomics Platform"/>
            <consortium name="The Broad Institute Genome Sequencing Center for Infectious Disease"/>
            <person name="Wu L."/>
            <person name="Ma J."/>
        </authorList>
    </citation>
    <scope>NUCLEOTIDE SEQUENCE [LARGE SCALE GENOMIC DNA]</scope>
    <source>
        <strain evidence="7">JCM 17810</strain>
    </source>
</reference>
<comment type="caution">
    <text evidence="6">The sequence shown here is derived from an EMBL/GenBank/DDBJ whole genome shotgun (WGS) entry which is preliminary data.</text>
</comment>
<dbReference type="InterPro" id="IPR036188">
    <property type="entry name" value="FAD/NAD-bd_sf"/>
</dbReference>
<dbReference type="PANTHER" id="PTHR43498">
    <property type="entry name" value="FERREDOXIN:COB-COM HETERODISULFIDE REDUCTASE SUBUNIT A"/>
    <property type="match status" value="1"/>
</dbReference>
<evidence type="ECO:0000256" key="2">
    <source>
        <dbReference type="ARBA" id="ARBA00022723"/>
    </source>
</evidence>
<evidence type="ECO:0000256" key="5">
    <source>
        <dbReference type="ARBA" id="ARBA00023014"/>
    </source>
</evidence>
<evidence type="ECO:0000256" key="4">
    <source>
        <dbReference type="ARBA" id="ARBA00023004"/>
    </source>
</evidence>
<dbReference type="Proteomes" id="UP001500622">
    <property type="component" value="Unassembled WGS sequence"/>
</dbReference>
<keyword evidence="4" id="KW-0408">Iron</keyword>
<name>A0ABP8LBC4_9MICO</name>
<dbReference type="InterPro" id="IPR039650">
    <property type="entry name" value="HdrA-like"/>
</dbReference>
<protein>
    <submittedName>
        <fullName evidence="6">FAD-dependent oxidoreductase</fullName>
    </submittedName>
</protein>
<evidence type="ECO:0000313" key="7">
    <source>
        <dbReference type="Proteomes" id="UP001500622"/>
    </source>
</evidence>
<keyword evidence="7" id="KW-1185">Reference proteome</keyword>
<accession>A0ABP8LBC4</accession>
<dbReference type="Pfam" id="PF12831">
    <property type="entry name" value="FAD_oxidored"/>
    <property type="match status" value="1"/>
</dbReference>
<dbReference type="EMBL" id="BAABGN010000011">
    <property type="protein sequence ID" value="GAA4425722.1"/>
    <property type="molecule type" value="Genomic_DNA"/>
</dbReference>
<evidence type="ECO:0000256" key="3">
    <source>
        <dbReference type="ARBA" id="ARBA00023002"/>
    </source>
</evidence>
<keyword evidence="1" id="KW-0004">4Fe-4S</keyword>
<dbReference type="Gene3D" id="3.50.50.60">
    <property type="entry name" value="FAD/NAD(P)-binding domain"/>
    <property type="match status" value="1"/>
</dbReference>
<dbReference type="PANTHER" id="PTHR43498:SF1">
    <property type="entry name" value="COB--COM HETERODISULFIDE REDUCTASE IRON-SULFUR SUBUNIT A"/>
    <property type="match status" value="1"/>
</dbReference>
<keyword evidence="2" id="KW-0479">Metal-binding</keyword>
<evidence type="ECO:0000256" key="1">
    <source>
        <dbReference type="ARBA" id="ARBA00022485"/>
    </source>
</evidence>
<keyword evidence="5" id="KW-0411">Iron-sulfur</keyword>
<organism evidence="6 7">
    <name type="scientific">Georgenia halophila</name>
    <dbReference type="NCBI Taxonomy" id="620889"/>
    <lineage>
        <taxon>Bacteria</taxon>
        <taxon>Bacillati</taxon>
        <taxon>Actinomycetota</taxon>
        <taxon>Actinomycetes</taxon>
        <taxon>Micrococcales</taxon>
        <taxon>Bogoriellaceae</taxon>
        <taxon>Georgenia</taxon>
    </lineage>
</organism>
<dbReference type="RefSeq" id="WP_345216469.1">
    <property type="nucleotide sequence ID" value="NZ_BAABGN010000011.1"/>
</dbReference>
<gene>
    <name evidence="6" type="ORF">GCM10023169_23640</name>
</gene>
<sequence>MEHLGKYDTIVVGAGVTGIVASVAAARAGARTLLVESSGILGGLITGGRLTKPTGIVQPGVYLDLIERAAHYGGADPAVQTSHWGTYSGVFDTEVMQRVIIETLEEAGVEVLLFAHVTGVLREGHQVCGVELHTKAGPYVATATTVIDASGDGDVAALAGAGFMYGRPGDGHVQPMTSYFRILNVQFSELAQDCLDHPDDIRELVIPEGAGRDNDDYVLKFYMAGFEQRIVDARRDGFEWIIPKAHLHMKAGLLPGELNVNATRVQGNALDPRTRTRAAIEVRKQAYCAFDFLKRYVRGMESAIFLDVAPVLGVRETRRIEGDYVLTEDDVRSEARFDDAIGLSNAPLDIHEPGGEGGAMIGVGSGYGIPYRCLLPQGVEGLLVAGRCLSVDSGAFASTRNTPACAITAQAAGIAAAECARRDITPRELRPEIVQDALTAVGVSLGSHVSDRAAVVMTS</sequence>
<dbReference type="SUPFAM" id="SSF51905">
    <property type="entry name" value="FAD/NAD(P)-binding domain"/>
    <property type="match status" value="1"/>
</dbReference>
<keyword evidence="3" id="KW-0560">Oxidoreductase</keyword>
<evidence type="ECO:0000313" key="6">
    <source>
        <dbReference type="EMBL" id="GAA4425722.1"/>
    </source>
</evidence>
<proteinExistence type="predicted"/>